<protein>
    <recommendedName>
        <fullName evidence="5">START domain-containing protein</fullName>
    </recommendedName>
</protein>
<dbReference type="EMBL" id="CAJZBQ010000027">
    <property type="protein sequence ID" value="CAG9321087.1"/>
    <property type="molecule type" value="Genomic_DNA"/>
</dbReference>
<dbReference type="PROSITE" id="PS50937">
    <property type="entry name" value="HTH_MERR_2"/>
    <property type="match status" value="1"/>
</dbReference>
<dbReference type="GO" id="GO:0008289">
    <property type="term" value="F:lipid binding"/>
    <property type="evidence" value="ECO:0007669"/>
    <property type="project" value="InterPro"/>
</dbReference>
<feature type="domain" description="HTH merR-type" evidence="2">
    <location>
        <begin position="1"/>
        <end position="14"/>
    </location>
</feature>
<dbReference type="PANTHER" id="PTHR34560">
    <property type="entry name" value="POLYKETIDE CYCLASE/DEHYDRASE/LIPID TRANSPORT SUPERFAMILY PROTEIN"/>
    <property type="match status" value="1"/>
</dbReference>
<dbReference type="SUPFAM" id="SSF55961">
    <property type="entry name" value="Bet v1-like"/>
    <property type="match status" value="1"/>
</dbReference>
<dbReference type="Gene3D" id="3.30.530.20">
    <property type="match status" value="1"/>
</dbReference>
<comment type="caution">
    <text evidence="3">The sequence shown here is derived from an EMBL/GenBank/DDBJ whole genome shotgun (WGS) entry which is preliminary data.</text>
</comment>
<dbReference type="PROSITE" id="PS50848">
    <property type="entry name" value="START"/>
    <property type="match status" value="1"/>
</dbReference>
<dbReference type="GO" id="GO:0003677">
    <property type="term" value="F:DNA binding"/>
    <property type="evidence" value="ECO:0007669"/>
    <property type="project" value="InterPro"/>
</dbReference>
<gene>
    <name evidence="3" type="ORF">BSTOLATCC_MIC27658</name>
</gene>
<evidence type="ECO:0000259" key="2">
    <source>
        <dbReference type="PROSITE" id="PS50937"/>
    </source>
</evidence>
<keyword evidence="4" id="KW-1185">Reference proteome</keyword>
<dbReference type="AlphaFoldDB" id="A0AAU9JJT0"/>
<reference evidence="3" key="1">
    <citation type="submission" date="2021-09" db="EMBL/GenBank/DDBJ databases">
        <authorList>
            <consortium name="AG Swart"/>
            <person name="Singh M."/>
            <person name="Singh A."/>
            <person name="Seah K."/>
            <person name="Emmerich C."/>
        </authorList>
    </citation>
    <scope>NUCLEOTIDE SEQUENCE</scope>
    <source>
        <strain evidence="3">ATCC30299</strain>
    </source>
</reference>
<proteinExistence type="predicted"/>
<accession>A0AAU9JJT0</accession>
<feature type="domain" description="START" evidence="1">
    <location>
        <begin position="54"/>
        <end position="253"/>
    </location>
</feature>
<sequence>MDTQLEEIKQLFRDDRLILAHKKLTELEAELSTEEKLSVSQISEISVIKEDLRLANLLLELLGDLESWELVAQDEDIATFSKNTTSEVIVRGEMLLHTPITPLLALFSECDLLKNWVPILKDAKCLGRPSIFRRIIHYFFDLPWPVTNRDMVVSAVGIPIPENSSTLMILRSIDEYSSFLDINIPTSEGVRITMNYACLNITYISPNESQISLIARCDPHMSLIPTFLVNYVTKHGILYFLQSVREQCQQYEGSVHQEYVNANPGYYEEVMKRINVET</sequence>
<evidence type="ECO:0000259" key="1">
    <source>
        <dbReference type="PROSITE" id="PS50848"/>
    </source>
</evidence>
<dbReference type="GO" id="GO:0006355">
    <property type="term" value="P:regulation of DNA-templated transcription"/>
    <property type="evidence" value="ECO:0007669"/>
    <property type="project" value="InterPro"/>
</dbReference>
<evidence type="ECO:0000313" key="4">
    <source>
        <dbReference type="Proteomes" id="UP001162131"/>
    </source>
</evidence>
<dbReference type="InterPro" id="IPR023393">
    <property type="entry name" value="START-like_dom_sf"/>
</dbReference>
<dbReference type="InterPro" id="IPR002913">
    <property type="entry name" value="START_lipid-bd_dom"/>
</dbReference>
<name>A0AAU9JJT0_9CILI</name>
<dbReference type="Proteomes" id="UP001162131">
    <property type="component" value="Unassembled WGS sequence"/>
</dbReference>
<evidence type="ECO:0000313" key="3">
    <source>
        <dbReference type="EMBL" id="CAG9321087.1"/>
    </source>
</evidence>
<evidence type="ECO:0008006" key="5">
    <source>
        <dbReference type="Google" id="ProtNLM"/>
    </source>
</evidence>
<organism evidence="3 4">
    <name type="scientific">Blepharisma stoltei</name>
    <dbReference type="NCBI Taxonomy" id="1481888"/>
    <lineage>
        <taxon>Eukaryota</taxon>
        <taxon>Sar</taxon>
        <taxon>Alveolata</taxon>
        <taxon>Ciliophora</taxon>
        <taxon>Postciliodesmatophora</taxon>
        <taxon>Heterotrichea</taxon>
        <taxon>Heterotrichida</taxon>
        <taxon>Blepharismidae</taxon>
        <taxon>Blepharisma</taxon>
    </lineage>
</organism>
<dbReference type="InterPro" id="IPR000551">
    <property type="entry name" value="MerR-type_HTH_dom"/>
</dbReference>
<dbReference type="PANTHER" id="PTHR34560:SF1">
    <property type="entry name" value="START DOMAIN-CONTAINING PROTEIN"/>
    <property type="match status" value="1"/>
</dbReference>